<dbReference type="SUPFAM" id="SSF52317">
    <property type="entry name" value="Class I glutamine amidotransferase-like"/>
    <property type="match status" value="1"/>
</dbReference>
<proteinExistence type="predicted"/>
<dbReference type="GO" id="GO:0042802">
    <property type="term" value="F:identical protein binding"/>
    <property type="evidence" value="ECO:0007669"/>
    <property type="project" value="TreeGrafter"/>
</dbReference>
<protein>
    <submittedName>
        <fullName evidence="1">Glutamine amidotransferase class I</fullName>
    </submittedName>
</protein>
<reference evidence="1 2" key="1">
    <citation type="submission" date="2018-07" db="EMBL/GenBank/DDBJ databases">
        <title>Genomic Encyclopedia of Type Strains, Phase III (KMG-III): the genomes of soil and plant-associated and newly described type strains.</title>
        <authorList>
            <person name="Whitman W."/>
        </authorList>
    </citation>
    <scope>NUCLEOTIDE SEQUENCE [LARGE SCALE GENOMIC DNA]</scope>
    <source>
        <strain evidence="1 2">CECT 8488</strain>
    </source>
</reference>
<dbReference type="Proteomes" id="UP000256845">
    <property type="component" value="Unassembled WGS sequence"/>
</dbReference>
<dbReference type="InterPro" id="IPR004468">
    <property type="entry name" value="CTP_synthase"/>
</dbReference>
<organism evidence="1 2">
    <name type="scientific">Aestuariispira insulae</name>
    <dbReference type="NCBI Taxonomy" id="1461337"/>
    <lineage>
        <taxon>Bacteria</taxon>
        <taxon>Pseudomonadati</taxon>
        <taxon>Pseudomonadota</taxon>
        <taxon>Alphaproteobacteria</taxon>
        <taxon>Rhodospirillales</taxon>
        <taxon>Kiloniellaceae</taxon>
        <taxon>Aestuariispira</taxon>
    </lineage>
</organism>
<keyword evidence="1" id="KW-0808">Transferase</keyword>
<dbReference type="PANTHER" id="PTHR11550">
    <property type="entry name" value="CTP SYNTHASE"/>
    <property type="match status" value="1"/>
</dbReference>
<dbReference type="GO" id="GO:0003883">
    <property type="term" value="F:CTP synthase activity"/>
    <property type="evidence" value="ECO:0007669"/>
    <property type="project" value="InterPro"/>
</dbReference>
<keyword evidence="2" id="KW-1185">Reference proteome</keyword>
<dbReference type="PROSITE" id="PS51273">
    <property type="entry name" value="GATASE_TYPE_1"/>
    <property type="match status" value="1"/>
</dbReference>
<accession>A0A3D9HWJ5</accession>
<dbReference type="EMBL" id="QRDW01000001">
    <property type="protein sequence ID" value="RED53780.1"/>
    <property type="molecule type" value="Genomic_DNA"/>
</dbReference>
<dbReference type="PANTHER" id="PTHR11550:SF0">
    <property type="entry name" value="CTP SYNTHASE-RELATED"/>
    <property type="match status" value="1"/>
</dbReference>
<dbReference type="OrthoDB" id="3286005at2"/>
<dbReference type="UniPathway" id="UPA00159">
    <property type="reaction ID" value="UER00277"/>
</dbReference>
<dbReference type="InterPro" id="IPR029062">
    <property type="entry name" value="Class_I_gatase-like"/>
</dbReference>
<keyword evidence="1" id="KW-0315">Glutamine amidotransferase</keyword>
<dbReference type="GO" id="GO:0005829">
    <property type="term" value="C:cytosol"/>
    <property type="evidence" value="ECO:0007669"/>
    <property type="project" value="TreeGrafter"/>
</dbReference>
<dbReference type="NCBIfam" id="NF004836">
    <property type="entry name" value="PRK06186.1"/>
    <property type="match status" value="1"/>
</dbReference>
<dbReference type="GO" id="GO:0044210">
    <property type="term" value="P:'de novo' CTP biosynthetic process"/>
    <property type="evidence" value="ECO:0007669"/>
    <property type="project" value="UniProtKB-UniPathway"/>
</dbReference>
<name>A0A3D9HWJ5_9PROT</name>
<dbReference type="GO" id="GO:0019856">
    <property type="term" value="P:pyrimidine nucleobase biosynthetic process"/>
    <property type="evidence" value="ECO:0007669"/>
    <property type="project" value="TreeGrafter"/>
</dbReference>
<gene>
    <name evidence="1" type="ORF">DFP90_101579</name>
</gene>
<dbReference type="Gene3D" id="3.40.50.880">
    <property type="match status" value="1"/>
</dbReference>
<sequence>MRKSIRIALVGDYNADVPAHKAIPAALALAGNALDCDVQGHWIGTAEIAGSIDAKLAGWAGIWLVPASPYDDEAAALETVRFAREGGVPFLGTCGGYQHALIEYFRSEIGIMGADSLENDPTVTDPVIAPLACALIEVMGDVHFLPGSRMAALHGCPVVQEGYRCSFGINADYEARLAGSGLVICARDGAGDPRGFELEGHPFFFGTGYQPERAALAGRNHPLVNAFVQATMRRLEMTVAA</sequence>
<dbReference type="AlphaFoldDB" id="A0A3D9HWJ5"/>
<evidence type="ECO:0000313" key="2">
    <source>
        <dbReference type="Proteomes" id="UP000256845"/>
    </source>
</evidence>
<comment type="caution">
    <text evidence="1">The sequence shown here is derived from an EMBL/GenBank/DDBJ whole genome shotgun (WGS) entry which is preliminary data.</text>
</comment>
<dbReference type="RefSeq" id="WP_115934889.1">
    <property type="nucleotide sequence ID" value="NZ_QRDW01000001.1"/>
</dbReference>
<dbReference type="GO" id="GO:0016740">
    <property type="term" value="F:transferase activity"/>
    <property type="evidence" value="ECO:0007669"/>
    <property type="project" value="UniProtKB-KW"/>
</dbReference>
<evidence type="ECO:0000313" key="1">
    <source>
        <dbReference type="EMBL" id="RED53780.1"/>
    </source>
</evidence>